<proteinExistence type="predicted"/>
<name>A0A919EHU2_9GAMM</name>
<feature type="domain" description="HD-GYP" evidence="3">
    <location>
        <begin position="330"/>
        <end position="527"/>
    </location>
</feature>
<dbReference type="Gene3D" id="3.40.50.2300">
    <property type="match status" value="1"/>
</dbReference>
<dbReference type="Pfam" id="PF13487">
    <property type="entry name" value="HD_5"/>
    <property type="match status" value="1"/>
</dbReference>
<dbReference type="Gene3D" id="1.10.3210.10">
    <property type="entry name" value="Hypothetical protein af1432"/>
    <property type="match status" value="1"/>
</dbReference>
<evidence type="ECO:0000313" key="4">
    <source>
        <dbReference type="EMBL" id="GHF85041.1"/>
    </source>
</evidence>
<dbReference type="PROSITE" id="PS51832">
    <property type="entry name" value="HD_GYP"/>
    <property type="match status" value="1"/>
</dbReference>
<evidence type="ECO:0000259" key="2">
    <source>
        <dbReference type="PROSITE" id="PS50110"/>
    </source>
</evidence>
<dbReference type="CDD" id="cd00156">
    <property type="entry name" value="REC"/>
    <property type="match status" value="1"/>
</dbReference>
<feature type="modified residue" description="4-aspartylphosphate" evidence="1">
    <location>
        <position position="94"/>
    </location>
</feature>
<keyword evidence="1" id="KW-0597">Phosphoprotein</keyword>
<protein>
    <recommendedName>
        <fullName evidence="6">DUF3369 domain-containing protein</fullName>
    </recommendedName>
</protein>
<dbReference type="InterPro" id="IPR003607">
    <property type="entry name" value="HD/PDEase_dom"/>
</dbReference>
<dbReference type="Pfam" id="PF00072">
    <property type="entry name" value="Response_reg"/>
    <property type="match status" value="1"/>
</dbReference>
<organism evidence="4 5">
    <name type="scientific">Thalassotalea marina</name>
    <dbReference type="NCBI Taxonomy" id="1673741"/>
    <lineage>
        <taxon>Bacteria</taxon>
        <taxon>Pseudomonadati</taxon>
        <taxon>Pseudomonadota</taxon>
        <taxon>Gammaproteobacteria</taxon>
        <taxon>Alteromonadales</taxon>
        <taxon>Colwelliaceae</taxon>
        <taxon>Thalassotalea</taxon>
    </lineage>
</organism>
<dbReference type="GO" id="GO:0000160">
    <property type="term" value="P:phosphorelay signal transduction system"/>
    <property type="evidence" value="ECO:0007669"/>
    <property type="project" value="InterPro"/>
</dbReference>
<reference evidence="4" key="2">
    <citation type="submission" date="2020-09" db="EMBL/GenBank/DDBJ databases">
        <authorList>
            <person name="Sun Q."/>
            <person name="Kim S."/>
        </authorList>
    </citation>
    <scope>NUCLEOTIDE SEQUENCE</scope>
    <source>
        <strain evidence="4">KCTC 42731</strain>
    </source>
</reference>
<dbReference type="EMBL" id="BNCK01000002">
    <property type="protein sequence ID" value="GHF85041.1"/>
    <property type="molecule type" value="Genomic_DNA"/>
</dbReference>
<dbReference type="CDD" id="cd00077">
    <property type="entry name" value="HDc"/>
    <property type="match status" value="1"/>
</dbReference>
<dbReference type="PANTHER" id="PTHR45228">
    <property type="entry name" value="CYCLIC DI-GMP PHOSPHODIESTERASE TM_0186-RELATED"/>
    <property type="match status" value="1"/>
</dbReference>
<dbReference type="InterPro" id="IPR037522">
    <property type="entry name" value="HD_GYP_dom"/>
</dbReference>
<evidence type="ECO:0008006" key="6">
    <source>
        <dbReference type="Google" id="ProtNLM"/>
    </source>
</evidence>
<dbReference type="SUPFAM" id="SSF52172">
    <property type="entry name" value="CheY-like"/>
    <property type="match status" value="1"/>
</dbReference>
<dbReference type="SMART" id="SM00471">
    <property type="entry name" value="HDc"/>
    <property type="match status" value="1"/>
</dbReference>
<dbReference type="SMART" id="SM00448">
    <property type="entry name" value="REC"/>
    <property type="match status" value="1"/>
</dbReference>
<evidence type="ECO:0000259" key="3">
    <source>
        <dbReference type="PROSITE" id="PS51832"/>
    </source>
</evidence>
<feature type="domain" description="Response regulatory" evidence="2">
    <location>
        <begin position="39"/>
        <end position="163"/>
    </location>
</feature>
<dbReference type="AlphaFoldDB" id="A0A919EHU2"/>
<dbReference type="InterPro" id="IPR011006">
    <property type="entry name" value="CheY-like_superfamily"/>
</dbReference>
<dbReference type="InterPro" id="IPR021800">
    <property type="entry name" value="DUF3369"/>
</dbReference>
<gene>
    <name evidence="4" type="ORF">GCM10017161_10680</name>
</gene>
<evidence type="ECO:0000256" key="1">
    <source>
        <dbReference type="PROSITE-ProRule" id="PRU00169"/>
    </source>
</evidence>
<dbReference type="RefSeq" id="WP_229854540.1">
    <property type="nucleotide sequence ID" value="NZ_BNCK01000002.1"/>
</dbReference>
<keyword evidence="5" id="KW-1185">Reference proteome</keyword>
<reference evidence="4" key="1">
    <citation type="journal article" date="2014" name="Int. J. Syst. Evol. Microbiol.">
        <title>Complete genome sequence of Corynebacterium casei LMG S-19264T (=DSM 44701T), isolated from a smear-ripened cheese.</title>
        <authorList>
            <consortium name="US DOE Joint Genome Institute (JGI-PGF)"/>
            <person name="Walter F."/>
            <person name="Albersmeier A."/>
            <person name="Kalinowski J."/>
            <person name="Ruckert C."/>
        </authorList>
    </citation>
    <scope>NUCLEOTIDE SEQUENCE</scope>
    <source>
        <strain evidence="4">KCTC 42731</strain>
    </source>
</reference>
<dbReference type="InterPro" id="IPR052020">
    <property type="entry name" value="Cyclic_di-GMP/3'3'-cGAMP_PDE"/>
</dbReference>
<comment type="caution">
    <text evidence="4">The sequence shown here is derived from an EMBL/GenBank/DDBJ whole genome shotgun (WGS) entry which is preliminary data.</text>
</comment>
<sequence length="529" mass="60308">MLKPVICAIPKLTEKTDEHIYMPLSFLTNKQQSDIQPWKILIVDDEEDIHHITTLALKRLELDGRKLTFEHAYSAEQAKDVLRQQSDIALIFLDVVMETDEAGLDLAKWIRQDLENKFTRIVLRTGQPGQAPEEQVIVDYDINDYKEKTELDRKKLFTTVYSSLRAYRDILEVEKARKYQELYRNGLERVISASTRVLEKHSLNDFCSGLLQQTMSLLKLDKPSMLVQITGVGAIYSENDFEIIAQMKGNKELDLSDNELYQYFNLAIESKKSIFKDDVLVGYFPSTGDKVSLLYLKGLSQMNAIDVSLLEIFSGQVSLAFDNLLLNREIVETQEELIYRLGDVVESRSNEAGNHIRRMSEVSFMLAKEFGMAQEQAELLKQAAPMHDIGKIATPDRILLKPGKLDADEFIEMQKHPEIGFDILKGSKRPILQAAAIISQQHHEKYDGSGYPNGLKGEEIHIFARIVAVADVFDALTHKRCYKEAWPIDKVEEFLRSAAGQHLDPDIVAIMLNNIDKAVLVNQEFTDPE</sequence>
<accession>A0A919EHU2</accession>
<dbReference type="PANTHER" id="PTHR45228:SF9">
    <property type="entry name" value="3'3'-CGAMP-SPECIFIC PHOSPHODIESTERASE 2"/>
    <property type="match status" value="1"/>
</dbReference>
<dbReference type="PROSITE" id="PS50110">
    <property type="entry name" value="RESPONSE_REGULATORY"/>
    <property type="match status" value="1"/>
</dbReference>
<dbReference type="InterPro" id="IPR001789">
    <property type="entry name" value="Sig_transdc_resp-reg_receiver"/>
</dbReference>
<evidence type="ECO:0000313" key="5">
    <source>
        <dbReference type="Proteomes" id="UP000623842"/>
    </source>
</evidence>
<dbReference type="SUPFAM" id="SSF109604">
    <property type="entry name" value="HD-domain/PDEase-like"/>
    <property type="match status" value="1"/>
</dbReference>
<dbReference type="Proteomes" id="UP000623842">
    <property type="component" value="Unassembled WGS sequence"/>
</dbReference>
<dbReference type="Pfam" id="PF11849">
    <property type="entry name" value="DUF3369"/>
    <property type="match status" value="1"/>
</dbReference>
<dbReference type="GO" id="GO:0008081">
    <property type="term" value="F:phosphoric diester hydrolase activity"/>
    <property type="evidence" value="ECO:0007669"/>
    <property type="project" value="UniProtKB-ARBA"/>
</dbReference>